<evidence type="ECO:0000256" key="1">
    <source>
        <dbReference type="SAM" id="SignalP"/>
    </source>
</evidence>
<accession>A0ABQ4P0R3</accession>
<dbReference type="InterPro" id="IPR010927">
    <property type="entry name" value="T4SS_TraH"/>
</dbReference>
<keyword evidence="1" id="KW-0732">Signal</keyword>
<proteinExistence type="predicted"/>
<evidence type="ECO:0000313" key="3">
    <source>
        <dbReference type="Proteomes" id="UP000773469"/>
    </source>
</evidence>
<dbReference type="Pfam" id="PF06122">
    <property type="entry name" value="TraH"/>
    <property type="match status" value="1"/>
</dbReference>
<dbReference type="RefSeq" id="WP_220756951.1">
    <property type="nucleotide sequence ID" value="NZ_BPEU01000013.1"/>
</dbReference>
<feature type="chain" id="PRO_5046972338" description="Conjugal transfer protein TraH" evidence="1">
    <location>
        <begin position="22"/>
        <end position="470"/>
    </location>
</feature>
<evidence type="ECO:0008006" key="4">
    <source>
        <dbReference type="Google" id="ProtNLM"/>
    </source>
</evidence>
<protein>
    <recommendedName>
        <fullName evidence="4">Conjugal transfer protein TraH</fullName>
    </recommendedName>
</protein>
<evidence type="ECO:0000313" key="2">
    <source>
        <dbReference type="EMBL" id="GIU41087.1"/>
    </source>
</evidence>
<comment type="caution">
    <text evidence="2">The sequence shown here is derived from an EMBL/GenBank/DDBJ whole genome shotgun (WGS) entry which is preliminary data.</text>
</comment>
<sequence>MLKIKLTVIAALLATSQQAHADPMQDIFNGMYSTSTPGVAQLQNGRYGVNLGGFSYRPPATETGPIISGRTPNLSVGDCGDIDFFAGSFSMISGDELSQVGRGIMQGAASYAFKMAIDSISPMAGSIMSELQNLMNQFNLNNINGCKIGQGLAEKVYSRQASPQAEKDAVSKALANISENVGTAVDSFSKNFGLEASKPASEKASETGTKIVMNAAFKAFKDIEASGGVFNSFGPVKNYEIIMSLLGTTVTSTDPTECTAQGGVDEKTCINSYPSLGTEFLINFFFDPNNVSSTDETFSFDYYRCNNADCTAVSKGTTTATRLLPKLRKEIYNLWQKLVHQPNVPLNANETKLMQWFGADMLEMMKAFGTDDYFAYSYSEFLAYKAVVSAMNYTMQDIIRISKNSLDKQTSEIKEAGDILPIGLGKLTRNVDEVREQYNDYIEKSLNPKIDEYNKNLTSLTFVQMIKRSR</sequence>
<keyword evidence="3" id="KW-1185">Reference proteome</keyword>
<dbReference type="EMBL" id="BPEU01000013">
    <property type="protein sequence ID" value="GIU41087.1"/>
    <property type="molecule type" value="Genomic_DNA"/>
</dbReference>
<reference evidence="2 3" key="1">
    <citation type="submission" date="2021-05" db="EMBL/GenBank/DDBJ databases">
        <title>Molecular characterization for Shewanella algae harboring chromosomal blaOXA-55-like strains isolated from clinical and environment sample.</title>
        <authorList>
            <person name="Ohama Y."/>
            <person name="Aoki K."/>
            <person name="Harada S."/>
            <person name="Moriya K."/>
            <person name="Ishii Y."/>
            <person name="Tateda K."/>
        </authorList>
    </citation>
    <scope>NUCLEOTIDE SEQUENCE [LARGE SCALE GENOMIC DNA]</scope>
    <source>
        <strain evidence="2 3">MBTL60-118</strain>
    </source>
</reference>
<organism evidence="2 3">
    <name type="scientific">Shewanella colwelliana</name>
    <name type="common">Alteromonas colwelliana</name>
    <dbReference type="NCBI Taxonomy" id="23"/>
    <lineage>
        <taxon>Bacteria</taxon>
        <taxon>Pseudomonadati</taxon>
        <taxon>Pseudomonadota</taxon>
        <taxon>Gammaproteobacteria</taxon>
        <taxon>Alteromonadales</taxon>
        <taxon>Shewanellaceae</taxon>
        <taxon>Shewanella</taxon>
    </lineage>
</organism>
<dbReference type="Proteomes" id="UP000773469">
    <property type="component" value="Unassembled WGS sequence"/>
</dbReference>
<gene>
    <name evidence="2" type="ORF">TUM3794_20730</name>
</gene>
<name>A0ABQ4P0R3_SHECO</name>
<feature type="signal peptide" evidence="1">
    <location>
        <begin position="1"/>
        <end position="21"/>
    </location>
</feature>